<dbReference type="Proteomes" id="UP001057520">
    <property type="component" value="Chromosome"/>
</dbReference>
<dbReference type="InterPro" id="IPR018776">
    <property type="entry name" value="Membrane_prot_PTPS-rel_domain"/>
</dbReference>
<feature type="transmembrane region" description="Helical" evidence="1">
    <location>
        <begin position="315"/>
        <end position="335"/>
    </location>
</feature>
<proteinExistence type="predicted"/>
<sequence length="587" mass="63943">MFKVSVGWPLALCVLALVVVFMMLQPLAHGAGWSHSYSYNAVWILEFNDTLRRGIFPPRWLHGAFNGLGAPSFYFYPPLPFYLSALVGAFVRPGDHAAIIAWTSFWMTLGSGAAMFAWLRGKAGDAWALVGAVLYVVAPYHQIDYFVRGAYGETAAYMMLPLFMICLERAARSRAWIPALALASAGLMLSHLLVTMLVIVSVLPVYGAFLIFTAPAAERPAVALRCLAGGVLGAALAATYLGPALLMQGASSLNWMWGTRDADPYNWVLFRPDLWPQRNYALEMAWLGWGVGAAGLAAVVAGLGRTMTRERLEIVVAGGAVLLGFLLYGVPWVWHGPIGAVLGKAQFPYRLLVGMEFAAVTGVTLALAQGRWLRLAPLLLVGALLAKQGMDMAAVPIEFNRQQIGDLYGDTGRQVAMRRVPAEQLPGGFFANSERWRADTAGMTGYDDLPLAAPENDGARVTAASTFPDGTIAVAVSATRPTRIVVRRFFFPTWEVGLVRPGRDPVVRAEPVGLDRLLSFTAAPGQETYRIRIVRSPLEKICDAISLVALLGVLVWLGLSLRRCLLARSDDQGLQGRFRAFMRIRTR</sequence>
<feature type="transmembrane region" description="Helical" evidence="1">
    <location>
        <begin position="224"/>
        <end position="246"/>
    </location>
</feature>
<feature type="transmembrane region" description="Helical" evidence="1">
    <location>
        <begin position="191"/>
        <end position="212"/>
    </location>
</feature>
<dbReference type="Pfam" id="PF10131">
    <property type="entry name" value="PTPS_related"/>
    <property type="match status" value="1"/>
</dbReference>
<keyword evidence="1" id="KW-0812">Transmembrane</keyword>
<dbReference type="EMBL" id="CP096040">
    <property type="protein sequence ID" value="USQ95547.1"/>
    <property type="molecule type" value="Genomic_DNA"/>
</dbReference>
<name>A0ABY4ZU50_9CAUL</name>
<accession>A0ABY4ZU50</accession>
<evidence type="ECO:0000313" key="3">
    <source>
        <dbReference type="EMBL" id="USQ95547.1"/>
    </source>
</evidence>
<feature type="domain" description="Membrane protein 6-pyruvoyl-tetrahydropterin synthase-related" evidence="2">
    <location>
        <begin position="73"/>
        <end position="395"/>
    </location>
</feature>
<evidence type="ECO:0000256" key="1">
    <source>
        <dbReference type="SAM" id="Phobius"/>
    </source>
</evidence>
<feature type="transmembrane region" description="Helical" evidence="1">
    <location>
        <begin position="126"/>
        <end position="143"/>
    </location>
</feature>
<feature type="transmembrane region" description="Helical" evidence="1">
    <location>
        <begin position="347"/>
        <end position="368"/>
    </location>
</feature>
<evidence type="ECO:0000313" key="4">
    <source>
        <dbReference type="Proteomes" id="UP001057520"/>
    </source>
</evidence>
<keyword evidence="1" id="KW-0472">Membrane</keyword>
<feature type="transmembrane region" description="Helical" evidence="1">
    <location>
        <begin position="284"/>
        <end position="303"/>
    </location>
</feature>
<keyword evidence="4" id="KW-1185">Reference proteome</keyword>
<reference evidence="3 4" key="1">
    <citation type="submission" date="2022-04" db="EMBL/GenBank/DDBJ databases">
        <title>Genome sequence of soybean root-associated Caulobacter segnis RL271.</title>
        <authorList>
            <person name="Longley R."/>
            <person name="Bonito G."/>
            <person name="Trigodet F."/>
            <person name="Crosson S."/>
            <person name="Fiebig A."/>
        </authorList>
    </citation>
    <scope>NUCLEOTIDE SEQUENCE [LARGE SCALE GENOMIC DNA]</scope>
    <source>
        <strain evidence="3 4">RL271</strain>
    </source>
</reference>
<keyword evidence="1" id="KW-1133">Transmembrane helix</keyword>
<feature type="transmembrane region" description="Helical" evidence="1">
    <location>
        <begin position="98"/>
        <end position="120"/>
    </location>
</feature>
<gene>
    <name evidence="3" type="ORF">MZV50_23875</name>
</gene>
<protein>
    <submittedName>
        <fullName evidence="3">6-pyruvoyl-tetrahydropterin synthase-related protein</fullName>
    </submittedName>
</protein>
<organism evidence="3 4">
    <name type="scientific">Caulobacter segnis</name>
    <dbReference type="NCBI Taxonomy" id="88688"/>
    <lineage>
        <taxon>Bacteria</taxon>
        <taxon>Pseudomonadati</taxon>
        <taxon>Pseudomonadota</taxon>
        <taxon>Alphaproteobacteria</taxon>
        <taxon>Caulobacterales</taxon>
        <taxon>Caulobacteraceae</taxon>
        <taxon>Caulobacter</taxon>
    </lineage>
</organism>
<evidence type="ECO:0000259" key="2">
    <source>
        <dbReference type="Pfam" id="PF10131"/>
    </source>
</evidence>